<dbReference type="GO" id="GO:0000070">
    <property type="term" value="P:mitotic sister chromatid segregation"/>
    <property type="evidence" value="ECO:0007669"/>
    <property type="project" value="TreeGrafter"/>
</dbReference>
<dbReference type="PANTHER" id="PTHR14527:SF2">
    <property type="entry name" value="PROTEIN MIS12 HOMOLOG"/>
    <property type="match status" value="1"/>
</dbReference>
<comment type="subcellular location">
    <subcellularLocation>
        <location evidence="1">Chromosome</location>
        <location evidence="1">Centromere</location>
        <location evidence="1">Kinetochore</location>
    </subcellularLocation>
</comment>
<evidence type="ECO:0000256" key="3">
    <source>
        <dbReference type="ARBA" id="ARBA00022454"/>
    </source>
</evidence>
<keyword evidence="3" id="KW-0158">Chromosome</keyword>
<dbReference type="OrthoDB" id="1884855at2759"/>
<dbReference type="HOGENOM" id="CLU_046437_1_0_1"/>
<dbReference type="VEuPathDB" id="FungiDB:Z518_01958"/>
<keyword evidence="7" id="KW-0175">Coiled coil</keyword>
<evidence type="ECO:0000313" key="10">
    <source>
        <dbReference type="EMBL" id="KIX07305.1"/>
    </source>
</evidence>
<evidence type="ECO:0000313" key="11">
    <source>
        <dbReference type="Proteomes" id="UP000053617"/>
    </source>
</evidence>
<keyword evidence="11" id="KW-1185">Reference proteome</keyword>
<dbReference type="GO" id="GO:0005634">
    <property type="term" value="C:nucleus"/>
    <property type="evidence" value="ECO:0007669"/>
    <property type="project" value="InterPro"/>
</dbReference>
<dbReference type="EMBL" id="KN847476">
    <property type="protein sequence ID" value="KIX07305.1"/>
    <property type="molecule type" value="Genomic_DNA"/>
</dbReference>
<evidence type="ECO:0000256" key="8">
    <source>
        <dbReference type="ARBA" id="ARBA00023306"/>
    </source>
</evidence>
<evidence type="ECO:0008006" key="12">
    <source>
        <dbReference type="Google" id="ProtNLM"/>
    </source>
</evidence>
<proteinExistence type="inferred from homology"/>
<gene>
    <name evidence="10" type="ORF">Z518_01958</name>
</gene>
<evidence type="ECO:0000256" key="4">
    <source>
        <dbReference type="ARBA" id="ARBA00022618"/>
    </source>
</evidence>
<dbReference type="Proteomes" id="UP000053617">
    <property type="component" value="Unassembled WGS sequence"/>
</dbReference>
<name>A0A0D2JDN3_9EURO</name>
<dbReference type="GO" id="GO:0051301">
    <property type="term" value="P:cell division"/>
    <property type="evidence" value="ECO:0007669"/>
    <property type="project" value="UniProtKB-KW"/>
</dbReference>
<evidence type="ECO:0000256" key="9">
    <source>
        <dbReference type="ARBA" id="ARBA00023328"/>
    </source>
</evidence>
<dbReference type="RefSeq" id="XP_013274441.1">
    <property type="nucleotide sequence ID" value="XM_013418987.1"/>
</dbReference>
<dbReference type="InterPro" id="IPR008685">
    <property type="entry name" value="Centromere_Mis12"/>
</dbReference>
<dbReference type="GeneID" id="25290029"/>
<evidence type="ECO:0000256" key="7">
    <source>
        <dbReference type="ARBA" id="ARBA00023054"/>
    </source>
</evidence>
<keyword evidence="9" id="KW-0137">Centromere</keyword>
<evidence type="ECO:0000256" key="2">
    <source>
        <dbReference type="ARBA" id="ARBA00008643"/>
    </source>
</evidence>
<evidence type="ECO:0000256" key="6">
    <source>
        <dbReference type="ARBA" id="ARBA00022838"/>
    </source>
</evidence>
<reference evidence="10 11" key="1">
    <citation type="submission" date="2015-01" db="EMBL/GenBank/DDBJ databases">
        <title>The Genome Sequence of Rhinocladiella mackenzie CBS 650.93.</title>
        <authorList>
            <consortium name="The Broad Institute Genomics Platform"/>
            <person name="Cuomo C."/>
            <person name="de Hoog S."/>
            <person name="Gorbushina A."/>
            <person name="Stielow B."/>
            <person name="Teixiera M."/>
            <person name="Abouelleil A."/>
            <person name="Chapman S.B."/>
            <person name="Priest M."/>
            <person name="Young S.K."/>
            <person name="Wortman J."/>
            <person name="Nusbaum C."/>
            <person name="Birren B."/>
        </authorList>
    </citation>
    <scope>NUCLEOTIDE SEQUENCE [LARGE SCALE GENOMIC DNA]</scope>
    <source>
        <strain evidence="10 11">CBS 650.93</strain>
    </source>
</reference>
<sequence length="307" mass="33908">MADSSQAAISLLTEHLQYTPLSLIDDIINSVNDFVYQGIGSLETGLLSTPPEKLGFKANPKIGEKGTAETKFPEAKQEIEEGLHKLETLLNSTVDKNFDKFEIYVLRNILSVPTDLVHWVRLSHYENIPYPPAENAPTAERVQLLRRKLAASRAVSKGLLEEQSRNEAILQQLRGIAGGASNEINNLSFLTSGTSAQSLQVTQNPEQQSLTTNTTFAVSQLPALRSLLAELRPKLGALKDTTMGVETGSAKDELREERRGYIEQRTQSHLRRHGQISEESATMVSGKHVDPEEIQALEKIASIFHSV</sequence>
<dbReference type="PANTHER" id="PTHR14527">
    <property type="entry name" value="PROTEIN MIS12 HOMOLOG"/>
    <property type="match status" value="1"/>
</dbReference>
<evidence type="ECO:0000256" key="1">
    <source>
        <dbReference type="ARBA" id="ARBA00004629"/>
    </source>
</evidence>
<organism evidence="10 11">
    <name type="scientific">Rhinocladiella mackenziei CBS 650.93</name>
    <dbReference type="NCBI Taxonomy" id="1442369"/>
    <lineage>
        <taxon>Eukaryota</taxon>
        <taxon>Fungi</taxon>
        <taxon>Dikarya</taxon>
        <taxon>Ascomycota</taxon>
        <taxon>Pezizomycotina</taxon>
        <taxon>Eurotiomycetes</taxon>
        <taxon>Chaetothyriomycetidae</taxon>
        <taxon>Chaetothyriales</taxon>
        <taxon>Herpotrichiellaceae</taxon>
        <taxon>Rhinocladiella</taxon>
    </lineage>
</organism>
<dbReference type="GO" id="GO:0051382">
    <property type="term" value="P:kinetochore assembly"/>
    <property type="evidence" value="ECO:0007669"/>
    <property type="project" value="TreeGrafter"/>
</dbReference>
<keyword evidence="8" id="KW-0131">Cell cycle</keyword>
<dbReference type="AlphaFoldDB" id="A0A0D2JDN3"/>
<keyword evidence="5" id="KW-0498">Mitosis</keyword>
<keyword evidence="6" id="KW-0995">Kinetochore</keyword>
<accession>A0A0D2JDN3</accession>
<keyword evidence="4" id="KW-0132">Cell division</keyword>
<comment type="similarity">
    <text evidence="2">Belongs to the mis12 family.</text>
</comment>
<dbReference type="GO" id="GO:0000444">
    <property type="term" value="C:MIS12/MIND type complex"/>
    <property type="evidence" value="ECO:0007669"/>
    <property type="project" value="TreeGrafter"/>
</dbReference>
<evidence type="ECO:0000256" key="5">
    <source>
        <dbReference type="ARBA" id="ARBA00022776"/>
    </source>
</evidence>
<dbReference type="Pfam" id="PF05859">
    <property type="entry name" value="Mis12"/>
    <property type="match status" value="1"/>
</dbReference>
<protein>
    <recommendedName>
        <fullName evidence="12">MIND kinetochore complex component Mtw1</fullName>
    </recommendedName>
</protein>